<dbReference type="InterPro" id="IPR001584">
    <property type="entry name" value="Integrase_cat-core"/>
</dbReference>
<accession>A0ABW8T7R1</accession>
<comment type="caution">
    <text evidence="2">The sequence shown here is derived from an EMBL/GenBank/DDBJ whole genome shotgun (WGS) entry which is preliminary data.</text>
</comment>
<dbReference type="SUPFAM" id="SSF53098">
    <property type="entry name" value="Ribonuclease H-like"/>
    <property type="match status" value="1"/>
</dbReference>
<name>A0ABW8T7R1_9CLOT</name>
<organism evidence="2 3">
    <name type="scientific">Candidatus Clostridium stratigraminis</name>
    <dbReference type="NCBI Taxonomy" id="3381661"/>
    <lineage>
        <taxon>Bacteria</taxon>
        <taxon>Bacillati</taxon>
        <taxon>Bacillota</taxon>
        <taxon>Clostridia</taxon>
        <taxon>Eubacteriales</taxon>
        <taxon>Clostridiaceae</taxon>
        <taxon>Clostridium</taxon>
    </lineage>
</organism>
<dbReference type="InterPro" id="IPR012337">
    <property type="entry name" value="RNaseH-like_sf"/>
</dbReference>
<protein>
    <submittedName>
        <fullName evidence="2">DNA-binding protein</fullName>
    </submittedName>
</protein>
<evidence type="ECO:0000313" key="3">
    <source>
        <dbReference type="Proteomes" id="UP001623591"/>
    </source>
</evidence>
<gene>
    <name evidence="2" type="ORF">ACJDUG_15875</name>
</gene>
<proteinExistence type="predicted"/>
<dbReference type="Pfam" id="PF09299">
    <property type="entry name" value="Mu-transpos_C"/>
    <property type="match status" value="1"/>
</dbReference>
<dbReference type="Proteomes" id="UP001623591">
    <property type="component" value="Unassembled WGS sequence"/>
</dbReference>
<keyword evidence="2" id="KW-0238">DNA-binding</keyword>
<dbReference type="Gene3D" id="3.30.420.10">
    <property type="entry name" value="Ribonuclease H-like superfamily/Ribonuclease H"/>
    <property type="match status" value="1"/>
</dbReference>
<dbReference type="InterPro" id="IPR015378">
    <property type="entry name" value="Transposase-like_Mu_C"/>
</dbReference>
<dbReference type="PROSITE" id="PS50994">
    <property type="entry name" value="INTEGRASE"/>
    <property type="match status" value="1"/>
</dbReference>
<keyword evidence="3" id="KW-1185">Reference proteome</keyword>
<dbReference type="InterPro" id="IPR036397">
    <property type="entry name" value="RNaseH_sf"/>
</dbReference>
<dbReference type="EMBL" id="JBJHZZ010000017">
    <property type="protein sequence ID" value="MFL0248427.1"/>
    <property type="molecule type" value="Genomic_DNA"/>
</dbReference>
<reference evidence="2 3" key="1">
    <citation type="submission" date="2024-11" db="EMBL/GenBank/DDBJ databases">
        <authorList>
            <person name="Heng Y.C."/>
            <person name="Lim A.C.H."/>
            <person name="Lee J.K.Y."/>
            <person name="Kittelmann S."/>
        </authorList>
    </citation>
    <scope>NUCLEOTIDE SEQUENCE [LARGE SCALE GENOMIC DNA]</scope>
    <source>
        <strain evidence="2 3">WILCCON 0185</strain>
    </source>
</reference>
<evidence type="ECO:0000259" key="1">
    <source>
        <dbReference type="PROSITE" id="PS50994"/>
    </source>
</evidence>
<feature type="domain" description="Integrase catalytic" evidence="1">
    <location>
        <begin position="279"/>
        <end position="496"/>
    </location>
</feature>
<dbReference type="GO" id="GO:0003677">
    <property type="term" value="F:DNA binding"/>
    <property type="evidence" value="ECO:0007669"/>
    <property type="project" value="UniProtKB-KW"/>
</dbReference>
<dbReference type="RefSeq" id="WP_406770856.1">
    <property type="nucleotide sequence ID" value="NZ_JBJHZZ010000017.1"/>
</dbReference>
<sequence length="713" mass="83243">MDIAINSVIKYISASEQPTLEVILWIESQSNSIITFELNNNTSIPQIKELSHIKALLISKEIIIIDNPNINPICEENITEKHKQIRDNRWNLIKDIVFCEPDIYIKSKRGKIIKDLMIKNQIHQHKLVYRYLRLYWSGGKTINSLLPNYFNLRSIGSNKGSGELKRGTPRKDNKKGINVTEDIRNIIKNSYKKFYNNGNELTLTKAYQKMLETYFSHGYYTNNQGILVPLIDKDNSPSFRQFEYWGKKMFSTKDLIISRKGQRNFELNHRSILGESTSEAFAPGRLFQVDATIADIYLVSRINPNWIIGRPVIYMVIDVFSRKIVGFYVGLEGPSWLGAMMAIYNTTRNKVELCKEYGISITDEDWMCNHLPENIIADRGEFESNKTFNLKANLGVNIKILPPFRADWKGIVEQNFRRFNNKTLHWLPGSIKKEFRVRGDEDYRLGALLNLHEFTQLIIHSILYFNSSYMNYYERDLQMIKDNVPPIPNELWNWGIKNRSGSLKTFSEDIIKLNLMPSKECSITERGLLFQNRRYSCQEAVESGIFEHIRKYGRIKTVISYDPRNPDFVYINEGNKFIKLNSLDKTYRNLYYEELECLHEIENSEHANYGDSQIQNTANLNANIEQIISSANKREKELIKSKKEKIENIRENRFNEKSINRQEEAWELDKKEPIISENKVVSLNNATDDEYVPRPKYVDIVTMDLESEDLSNG</sequence>
<evidence type="ECO:0000313" key="2">
    <source>
        <dbReference type="EMBL" id="MFL0248427.1"/>
    </source>
</evidence>